<dbReference type="GO" id="GO:0003723">
    <property type="term" value="F:RNA binding"/>
    <property type="evidence" value="ECO:0007669"/>
    <property type="project" value="UniProtKB-UniRule"/>
</dbReference>
<evidence type="ECO:0000259" key="4">
    <source>
        <dbReference type="PROSITE" id="PS50102"/>
    </source>
</evidence>
<keyword evidence="1 2" id="KW-0694">RNA-binding</keyword>
<proteinExistence type="predicted"/>
<evidence type="ECO:0000256" key="1">
    <source>
        <dbReference type="ARBA" id="ARBA00022884"/>
    </source>
</evidence>
<evidence type="ECO:0000256" key="3">
    <source>
        <dbReference type="SAM" id="MobiDB-lite"/>
    </source>
</evidence>
<comment type="caution">
    <text evidence="5">The sequence shown here is derived from an EMBL/GenBank/DDBJ whole genome shotgun (WGS) entry which is preliminary data.</text>
</comment>
<dbReference type="EMBL" id="JARJLG010000014">
    <property type="protein sequence ID" value="KAJ7775759.1"/>
    <property type="molecule type" value="Genomic_DNA"/>
</dbReference>
<dbReference type="InterPro" id="IPR012677">
    <property type="entry name" value="Nucleotide-bd_a/b_plait_sf"/>
</dbReference>
<reference evidence="5" key="1">
    <citation type="submission" date="2023-03" db="EMBL/GenBank/DDBJ databases">
        <title>Massive genome expansion in bonnet fungi (Mycena s.s.) driven by repeated elements and novel gene families across ecological guilds.</title>
        <authorList>
            <consortium name="Lawrence Berkeley National Laboratory"/>
            <person name="Harder C.B."/>
            <person name="Miyauchi S."/>
            <person name="Viragh M."/>
            <person name="Kuo A."/>
            <person name="Thoen E."/>
            <person name="Andreopoulos B."/>
            <person name="Lu D."/>
            <person name="Skrede I."/>
            <person name="Drula E."/>
            <person name="Henrissat B."/>
            <person name="Morin E."/>
            <person name="Kohler A."/>
            <person name="Barry K."/>
            <person name="LaButti K."/>
            <person name="Morin E."/>
            <person name="Salamov A."/>
            <person name="Lipzen A."/>
            <person name="Mereny Z."/>
            <person name="Hegedus B."/>
            <person name="Baldrian P."/>
            <person name="Stursova M."/>
            <person name="Weitz H."/>
            <person name="Taylor A."/>
            <person name="Grigoriev I.V."/>
            <person name="Nagy L.G."/>
            <person name="Martin F."/>
            <person name="Kauserud H."/>
        </authorList>
    </citation>
    <scope>NUCLEOTIDE SEQUENCE</scope>
    <source>
        <strain evidence="5">CBHHK188m</strain>
    </source>
</reference>
<feature type="domain" description="RRM" evidence="4">
    <location>
        <begin position="141"/>
        <end position="191"/>
    </location>
</feature>
<dbReference type="InterPro" id="IPR035979">
    <property type="entry name" value="RBD_domain_sf"/>
</dbReference>
<evidence type="ECO:0000313" key="5">
    <source>
        <dbReference type="EMBL" id="KAJ7775759.1"/>
    </source>
</evidence>
<dbReference type="InterPro" id="IPR052462">
    <property type="entry name" value="SLIRP/GR-RBP-like"/>
</dbReference>
<dbReference type="PROSITE" id="PS50102">
    <property type="entry name" value="RRM"/>
    <property type="match status" value="1"/>
</dbReference>
<keyword evidence="6" id="KW-1185">Reference proteome</keyword>
<name>A0AAD7K0K9_9AGAR</name>
<dbReference type="AlphaFoldDB" id="A0AAD7K0K9"/>
<dbReference type="PANTHER" id="PTHR48027">
    <property type="entry name" value="HETEROGENEOUS NUCLEAR RIBONUCLEOPROTEIN 87F-RELATED"/>
    <property type="match status" value="1"/>
</dbReference>
<accession>A0AAD7K0K9</accession>
<feature type="compositionally biased region" description="Basic and acidic residues" evidence="3">
    <location>
        <begin position="123"/>
        <end position="152"/>
    </location>
</feature>
<dbReference type="Pfam" id="PF00076">
    <property type="entry name" value="RRM_1"/>
    <property type="match status" value="1"/>
</dbReference>
<dbReference type="SMART" id="SM00360">
    <property type="entry name" value="RRM"/>
    <property type="match status" value="1"/>
</dbReference>
<dbReference type="Gene3D" id="3.30.70.330">
    <property type="match status" value="1"/>
</dbReference>
<gene>
    <name evidence="5" type="ORF">DFH07DRAFT_984905</name>
</gene>
<sequence length="205" mass="22540">MPFIFRSLTTYLIHSNPGLSLDLRVSTYSRLAHTQTPQHIYPHLHRPRLRKHDLSHTCTATANPRLVLLVQLLVLHADIDTNILRLAIIPVTMDRNTGQSCGHHGGGGGGAKDEQGEIDGRRVNIDYGRPADKSKQQLEESVRIPTDRDTGRPKGFGYIELEDIEGAKKAYEAANGQEIEGRTIRLNYLQPQDASGSGGGGRGGF</sequence>
<dbReference type="SUPFAM" id="SSF54928">
    <property type="entry name" value="RNA-binding domain, RBD"/>
    <property type="match status" value="1"/>
</dbReference>
<protein>
    <recommendedName>
        <fullName evidence="4">RRM domain-containing protein</fullName>
    </recommendedName>
</protein>
<feature type="region of interest" description="Disordered" evidence="3">
    <location>
        <begin position="123"/>
        <end position="155"/>
    </location>
</feature>
<organism evidence="5 6">
    <name type="scientific">Mycena maculata</name>
    <dbReference type="NCBI Taxonomy" id="230809"/>
    <lineage>
        <taxon>Eukaryota</taxon>
        <taxon>Fungi</taxon>
        <taxon>Dikarya</taxon>
        <taxon>Basidiomycota</taxon>
        <taxon>Agaricomycotina</taxon>
        <taxon>Agaricomycetes</taxon>
        <taxon>Agaricomycetidae</taxon>
        <taxon>Agaricales</taxon>
        <taxon>Marasmiineae</taxon>
        <taxon>Mycenaceae</taxon>
        <taxon>Mycena</taxon>
    </lineage>
</organism>
<evidence type="ECO:0000313" key="6">
    <source>
        <dbReference type="Proteomes" id="UP001215280"/>
    </source>
</evidence>
<evidence type="ECO:0000256" key="2">
    <source>
        <dbReference type="PROSITE-ProRule" id="PRU00176"/>
    </source>
</evidence>
<dbReference type="Proteomes" id="UP001215280">
    <property type="component" value="Unassembled WGS sequence"/>
</dbReference>
<dbReference type="InterPro" id="IPR000504">
    <property type="entry name" value="RRM_dom"/>
</dbReference>